<keyword evidence="12" id="KW-0997">Cell inner membrane</keyword>
<dbReference type="KEGG" id="dda:Dd703_1885"/>
<dbReference type="PANTHER" id="PTHR30540">
    <property type="entry name" value="OSMOTIC STRESS POTASSIUM TRANSPORTER"/>
    <property type="match status" value="1"/>
</dbReference>
<feature type="transmembrane region" description="Helical" evidence="12">
    <location>
        <begin position="142"/>
        <end position="160"/>
    </location>
</feature>
<evidence type="ECO:0000313" key="15">
    <source>
        <dbReference type="EMBL" id="ACS85677.1"/>
    </source>
</evidence>
<name>C6C567_MUSP7</name>
<evidence type="ECO:0000256" key="2">
    <source>
        <dbReference type="ARBA" id="ARBA00007019"/>
    </source>
</evidence>
<keyword evidence="9 12" id="KW-1133">Transmembrane helix</keyword>
<feature type="domain" description="K+ potassium transporter integral membrane" evidence="13">
    <location>
        <begin position="13"/>
        <end position="462"/>
    </location>
</feature>
<comment type="subcellular location">
    <subcellularLocation>
        <location evidence="12">Cell inner membrane</location>
        <topology evidence="12">Multi-pass membrane protein</topology>
    </subcellularLocation>
    <subcellularLocation>
        <location evidence="1">Membrane</location>
        <topology evidence="1">Multi-pass membrane protein</topology>
    </subcellularLocation>
</comment>
<evidence type="ECO:0000256" key="8">
    <source>
        <dbReference type="ARBA" id="ARBA00022958"/>
    </source>
</evidence>
<dbReference type="GO" id="GO:0005886">
    <property type="term" value="C:plasma membrane"/>
    <property type="evidence" value="ECO:0007669"/>
    <property type="project" value="UniProtKB-SubCell"/>
</dbReference>
<dbReference type="AlphaFoldDB" id="C6C567"/>
<feature type="transmembrane region" description="Helical" evidence="12">
    <location>
        <begin position="100"/>
        <end position="122"/>
    </location>
</feature>
<dbReference type="GO" id="GO:0015293">
    <property type="term" value="F:symporter activity"/>
    <property type="evidence" value="ECO:0007669"/>
    <property type="project" value="UniProtKB-UniRule"/>
</dbReference>
<feature type="transmembrane region" description="Helical" evidence="12">
    <location>
        <begin position="394"/>
        <end position="416"/>
    </location>
</feature>
<dbReference type="HOGENOM" id="CLU_008142_4_2_6"/>
<feature type="transmembrane region" description="Helical" evidence="12">
    <location>
        <begin position="362"/>
        <end position="382"/>
    </location>
</feature>
<sequence>MTTPQQKKAPAILALSALGIVFGDIGTSPLYTFNSVLKLAGGTNRPEIVLGLLSLLFWTLVLVTSIKYALFAMRIDNRGEGGILALMSLLVKFHSKRQRWIIAAGLLGAAFIYGDGVITPAISVLSALEGLELALPTTADYILPLTMFILILLFSIQPLGTARISRFFAPVMIVWFSVLALLGIRGIMMNPYVLLALNPLYALEFFIADGLTSFLVLGGVFLCVTGAEALYADMGHFGRKPIWIAWYTIALPSLVLNYAGQAALILSGADVSNNIFYRLCPPSLQMPLVILSTLATIIASQAIITGAFSMTRQAIQLGWLPRMKIKQTTEDSFGQIYIGTINWLLMVVTLTLVMFFQSSERLAAAYGIAVSLTMLMTSFLLYSAMRQIWRWNRVTSLSVAGIFILIDTSFTVANTIKIIEGGYVPLLLAMLIFAVMFVWRQGVNRVARTVAEKNLSVEDFLSSIEDNGIARVPGVGVFLTRTQGVAPPVMRWHVKRNQSLHDKIIALTIQVLDVPRVSAEHKLDLTEKYPGFWQGVAYYGFMEKPNVPELLKNTSPLERCPDHESVTYYIGHESIVAKESRDALPRWQSHTFAWMVRNCLHITEHYQLPGNQVIEIGRRIAI</sequence>
<organism evidence="15 16">
    <name type="scientific">Musicola paradisiaca (strain Ech703)</name>
    <name type="common">Dickeya paradisiaca</name>
    <name type="synonym">Dickeya dadantii</name>
    <dbReference type="NCBI Taxonomy" id="579405"/>
    <lineage>
        <taxon>Bacteria</taxon>
        <taxon>Pseudomonadati</taxon>
        <taxon>Pseudomonadota</taxon>
        <taxon>Gammaproteobacteria</taxon>
        <taxon>Enterobacterales</taxon>
        <taxon>Pectobacteriaceae</taxon>
        <taxon>Musicola</taxon>
    </lineage>
</organism>
<feature type="transmembrane region" description="Helical" evidence="12">
    <location>
        <begin position="332"/>
        <end position="356"/>
    </location>
</feature>
<evidence type="ECO:0000256" key="12">
    <source>
        <dbReference type="HAMAP-Rule" id="MF_01522"/>
    </source>
</evidence>
<evidence type="ECO:0000256" key="5">
    <source>
        <dbReference type="ARBA" id="ARBA00022538"/>
    </source>
</evidence>
<evidence type="ECO:0000256" key="11">
    <source>
        <dbReference type="ARBA" id="ARBA00023136"/>
    </source>
</evidence>
<evidence type="ECO:0000256" key="9">
    <source>
        <dbReference type="ARBA" id="ARBA00022989"/>
    </source>
</evidence>
<feature type="transmembrane region" description="Helical" evidence="12">
    <location>
        <begin position="244"/>
        <end position="266"/>
    </location>
</feature>
<reference evidence="15" key="1">
    <citation type="submission" date="2009-06" db="EMBL/GenBank/DDBJ databases">
        <title>Complete sequence of Dickeya dadantii Ech703.</title>
        <authorList>
            <consortium name="US DOE Joint Genome Institute"/>
            <person name="Lucas S."/>
            <person name="Copeland A."/>
            <person name="Lapidus A."/>
            <person name="Glavina del Rio T."/>
            <person name="Dalin E."/>
            <person name="Tice H."/>
            <person name="Bruce D."/>
            <person name="Goodwin L."/>
            <person name="Pitluck S."/>
            <person name="Chertkov O."/>
            <person name="Brettin T."/>
            <person name="Detter J.C."/>
            <person name="Han C."/>
            <person name="Larimer F."/>
            <person name="Land M."/>
            <person name="Hauser L."/>
            <person name="Kyrpides N."/>
            <person name="Mikhailova N."/>
            <person name="Balakrishnan V."/>
            <person name="Glasner J."/>
            <person name="Perna N.T."/>
        </authorList>
    </citation>
    <scope>NUCLEOTIDE SEQUENCE [LARGE SCALE GENOMIC DNA]</scope>
    <source>
        <strain evidence="15">Ech703</strain>
    </source>
</reference>
<feature type="transmembrane region" description="Helical" evidence="12">
    <location>
        <begin position="200"/>
        <end position="224"/>
    </location>
</feature>
<proteinExistence type="inferred from homology"/>
<dbReference type="eggNOG" id="COG3158">
    <property type="taxonomic scope" value="Bacteria"/>
</dbReference>
<keyword evidence="3 12" id="KW-0813">Transport</keyword>
<evidence type="ECO:0000259" key="14">
    <source>
        <dbReference type="Pfam" id="PF22776"/>
    </source>
</evidence>
<evidence type="ECO:0000256" key="1">
    <source>
        <dbReference type="ARBA" id="ARBA00004141"/>
    </source>
</evidence>
<dbReference type="Pfam" id="PF22776">
    <property type="entry name" value="K_trans_C"/>
    <property type="match status" value="1"/>
</dbReference>
<gene>
    <name evidence="12" type="primary">kup</name>
    <name evidence="15" type="ordered locus">Dd703_1885</name>
</gene>
<dbReference type="EMBL" id="CP001654">
    <property type="protein sequence ID" value="ACS85677.1"/>
    <property type="molecule type" value="Genomic_DNA"/>
</dbReference>
<dbReference type="InterPro" id="IPR053951">
    <property type="entry name" value="K_trans_N"/>
</dbReference>
<feature type="transmembrane region" description="Helical" evidence="12">
    <location>
        <begin position="47"/>
        <end position="70"/>
    </location>
</feature>
<accession>C6C567</accession>
<evidence type="ECO:0000313" key="16">
    <source>
        <dbReference type="Proteomes" id="UP000002734"/>
    </source>
</evidence>
<keyword evidence="8 12" id="KW-0630">Potassium</keyword>
<dbReference type="InterPro" id="IPR003855">
    <property type="entry name" value="K+_transporter"/>
</dbReference>
<dbReference type="Pfam" id="PF02705">
    <property type="entry name" value="K_trans"/>
    <property type="match status" value="1"/>
</dbReference>
<dbReference type="InterPro" id="IPR053952">
    <property type="entry name" value="K_trans_C"/>
</dbReference>
<evidence type="ECO:0000256" key="7">
    <source>
        <dbReference type="ARBA" id="ARBA00022847"/>
    </source>
</evidence>
<keyword evidence="16" id="KW-1185">Reference proteome</keyword>
<keyword evidence="10 12" id="KW-0406">Ion transport</keyword>
<feature type="transmembrane region" description="Helical" evidence="12">
    <location>
        <begin position="167"/>
        <end position="188"/>
    </location>
</feature>
<protein>
    <recommendedName>
        <fullName evidence="12">Low affinity potassium transport system protein Kup</fullName>
    </recommendedName>
    <alternativeName>
        <fullName evidence="12">Kup system potassium uptake protein</fullName>
    </alternativeName>
</protein>
<dbReference type="PANTHER" id="PTHR30540:SF79">
    <property type="entry name" value="LOW AFFINITY POTASSIUM TRANSPORT SYSTEM PROTEIN KUP"/>
    <property type="match status" value="1"/>
</dbReference>
<dbReference type="Proteomes" id="UP000002734">
    <property type="component" value="Chromosome"/>
</dbReference>
<evidence type="ECO:0000256" key="6">
    <source>
        <dbReference type="ARBA" id="ARBA00022692"/>
    </source>
</evidence>
<keyword evidence="11 12" id="KW-0472">Membrane</keyword>
<evidence type="ECO:0000256" key="4">
    <source>
        <dbReference type="ARBA" id="ARBA00022475"/>
    </source>
</evidence>
<feature type="domain" description="K+ potassium transporter C-terminal" evidence="14">
    <location>
        <begin position="473"/>
        <end position="622"/>
    </location>
</feature>
<keyword evidence="4 12" id="KW-1003">Cell membrane</keyword>
<evidence type="ECO:0000256" key="3">
    <source>
        <dbReference type="ARBA" id="ARBA00022448"/>
    </source>
</evidence>
<evidence type="ECO:0000259" key="13">
    <source>
        <dbReference type="Pfam" id="PF02705"/>
    </source>
</evidence>
<dbReference type="InterPro" id="IPR023051">
    <property type="entry name" value="Kup"/>
</dbReference>
<dbReference type="GO" id="GO:0015079">
    <property type="term" value="F:potassium ion transmembrane transporter activity"/>
    <property type="evidence" value="ECO:0007669"/>
    <property type="project" value="UniProtKB-UniRule"/>
</dbReference>
<comment type="catalytic activity">
    <reaction evidence="12">
        <text>K(+)(in) + H(+)(in) = K(+)(out) + H(+)(out)</text>
        <dbReference type="Rhea" id="RHEA:28490"/>
        <dbReference type="ChEBI" id="CHEBI:15378"/>
        <dbReference type="ChEBI" id="CHEBI:29103"/>
    </reaction>
</comment>
<dbReference type="HAMAP" id="MF_01522">
    <property type="entry name" value="Kup"/>
    <property type="match status" value="1"/>
</dbReference>
<keyword evidence="5 12" id="KW-0633">Potassium transport</keyword>
<keyword evidence="6 12" id="KW-0812">Transmembrane</keyword>
<feature type="transmembrane region" description="Helical" evidence="12">
    <location>
        <begin position="286"/>
        <end position="311"/>
    </location>
</feature>
<feature type="transmembrane region" description="Helical" evidence="12">
    <location>
        <begin position="422"/>
        <end position="439"/>
    </location>
</feature>
<comment type="similarity">
    <text evidence="2 12">Belongs to the HAK/KUP transporter (TC 2.A.72) family.</text>
</comment>
<dbReference type="RefSeq" id="WP_012765494.1">
    <property type="nucleotide sequence ID" value="NC_012880.1"/>
</dbReference>
<comment type="function">
    <text evidence="12">Responsible for the low-affinity transport of potassium into the cell. Likely operates as a K(+):H(+) symporter.</text>
</comment>
<evidence type="ECO:0000256" key="10">
    <source>
        <dbReference type="ARBA" id="ARBA00023065"/>
    </source>
</evidence>
<keyword evidence="7 12" id="KW-0769">Symport</keyword>